<comment type="caution">
    <text evidence="1">The sequence shown here is derived from an EMBL/GenBank/DDBJ whole genome shotgun (WGS) entry which is preliminary data.</text>
</comment>
<dbReference type="AlphaFoldDB" id="A0A0F9AET5"/>
<evidence type="ECO:0000313" key="1">
    <source>
        <dbReference type="EMBL" id="KKK70726.1"/>
    </source>
</evidence>
<name>A0A0F9AET5_9ZZZZ</name>
<dbReference type="EMBL" id="LAZR01058053">
    <property type="protein sequence ID" value="KKK70726.1"/>
    <property type="molecule type" value="Genomic_DNA"/>
</dbReference>
<gene>
    <name evidence="1" type="ORF">LCGC14_2921100</name>
</gene>
<feature type="non-terminal residue" evidence="1">
    <location>
        <position position="108"/>
    </location>
</feature>
<proteinExistence type="predicted"/>
<organism evidence="1">
    <name type="scientific">marine sediment metagenome</name>
    <dbReference type="NCBI Taxonomy" id="412755"/>
    <lineage>
        <taxon>unclassified sequences</taxon>
        <taxon>metagenomes</taxon>
        <taxon>ecological metagenomes</taxon>
    </lineage>
</organism>
<accession>A0A0F9AET5</accession>
<reference evidence="1" key="1">
    <citation type="journal article" date="2015" name="Nature">
        <title>Complex archaea that bridge the gap between prokaryotes and eukaryotes.</title>
        <authorList>
            <person name="Spang A."/>
            <person name="Saw J.H."/>
            <person name="Jorgensen S.L."/>
            <person name="Zaremba-Niedzwiedzka K."/>
            <person name="Martijn J."/>
            <person name="Lind A.E."/>
            <person name="van Eijk R."/>
            <person name="Schleper C."/>
            <person name="Guy L."/>
            <person name="Ettema T.J."/>
        </authorList>
    </citation>
    <scope>NUCLEOTIDE SEQUENCE</scope>
</reference>
<protein>
    <submittedName>
        <fullName evidence="1">Uncharacterized protein</fullName>
    </submittedName>
</protein>
<sequence>MKSYAEILNDAETLVQDAGVDPGTPGANTVFATAELDALMPFALTRISQFKPWQIKTTKSTVADTRDITLTTGDKWRKLGIEKLEYEKDKDPRQFRGYTQFASVISIK</sequence>